<dbReference type="SUPFAM" id="SSF56019">
    <property type="entry name" value="The spindle assembly checkpoint protein mad2"/>
    <property type="match status" value="1"/>
</dbReference>
<evidence type="ECO:0000256" key="3">
    <source>
        <dbReference type="ARBA" id="ARBA00022454"/>
    </source>
</evidence>
<dbReference type="PROSITE" id="PS50815">
    <property type="entry name" value="HORMA"/>
    <property type="match status" value="1"/>
</dbReference>
<dbReference type="PANTHER" id="PTHR48225">
    <property type="entry name" value="HORMA DOMAIN-CONTAINING PROTEIN 1"/>
    <property type="match status" value="1"/>
</dbReference>
<dbReference type="Pfam" id="PF02301">
    <property type="entry name" value="HORMA"/>
    <property type="match status" value="1"/>
</dbReference>
<accession>A0A085LRE7</accession>
<evidence type="ECO:0000256" key="1">
    <source>
        <dbReference type="ARBA" id="ARBA00004123"/>
    </source>
</evidence>
<proteinExistence type="predicted"/>
<evidence type="ECO:0000256" key="5">
    <source>
        <dbReference type="ARBA" id="ARBA00023254"/>
    </source>
</evidence>
<evidence type="ECO:0000259" key="6">
    <source>
        <dbReference type="PROSITE" id="PS50815"/>
    </source>
</evidence>
<dbReference type="Gene3D" id="3.30.900.10">
    <property type="entry name" value="HORMA domain"/>
    <property type="match status" value="1"/>
</dbReference>
<keyword evidence="3" id="KW-0158">Chromosome</keyword>
<evidence type="ECO:0000313" key="7">
    <source>
        <dbReference type="EMBL" id="KFD47543.1"/>
    </source>
</evidence>
<dbReference type="GO" id="GO:0051321">
    <property type="term" value="P:meiotic cell cycle"/>
    <property type="evidence" value="ECO:0007669"/>
    <property type="project" value="UniProtKB-KW"/>
</dbReference>
<protein>
    <recommendedName>
        <fullName evidence="6">HORMA domain-containing protein</fullName>
    </recommendedName>
</protein>
<dbReference type="InterPro" id="IPR003511">
    <property type="entry name" value="HORMA_dom"/>
</dbReference>
<dbReference type="GO" id="GO:0005694">
    <property type="term" value="C:chromosome"/>
    <property type="evidence" value="ECO:0007669"/>
    <property type="project" value="UniProtKB-SubCell"/>
</dbReference>
<evidence type="ECO:0000313" key="8">
    <source>
        <dbReference type="Proteomes" id="UP000030764"/>
    </source>
</evidence>
<dbReference type="EMBL" id="KL363323">
    <property type="protein sequence ID" value="KFD47543.1"/>
    <property type="molecule type" value="Genomic_DNA"/>
</dbReference>
<keyword evidence="5" id="KW-0469">Meiosis</keyword>
<sequence length="437" mass="49470">MEILTSLVNNRTESIYYVKTLIAVAISSICYYRKLFPVDVYEDHEFEGPSGLHASNEIHVRLSLRLIQCMNGCYDSIDRRYLRQIMFGVCDNCEYPEVLTDCYIFTIDYADDGDAALRLHTNGNDLSVLSTKGSTLRILQAIRMLCQHLEPLPKEAGISLKIVYYDERTPPDYEPVGFMPAESERFSYRKKNGFSETIELNMGKVETRFHALHMGIKYASYMGNQINRQKLMTSSFGGVQHRATGHHSLPLYNGLSKKCQLLAYHQVCKCPCEREHVEPAMLFCVSCKTFQHSVCYGKATNESNAAVQQDTVCLQCAMKNSRATCHDPSMVSLAEDQAKDQCLYRQTLYFLLKSRSMFVSKTTLRLQLNIGHTDLYALCSSLIQDGCVQSKSAQVLSVQRQAILQQAKKLFGGSITKQISKARLLNKMNSNLFTTTS</sequence>
<comment type="subcellular location">
    <subcellularLocation>
        <location evidence="2">Chromosome</location>
    </subcellularLocation>
    <subcellularLocation>
        <location evidence="1">Nucleus</location>
    </subcellularLocation>
</comment>
<gene>
    <name evidence="7" type="ORF">M513_11587</name>
</gene>
<dbReference type="PANTHER" id="PTHR48225:SF7">
    <property type="entry name" value="MEIOSIS-SPECIFIC PROTEIN HOP1"/>
    <property type="match status" value="1"/>
</dbReference>
<evidence type="ECO:0000256" key="4">
    <source>
        <dbReference type="ARBA" id="ARBA00023242"/>
    </source>
</evidence>
<name>A0A085LRE7_9BILA</name>
<dbReference type="InterPro" id="IPR036570">
    <property type="entry name" value="HORMA_dom_sf"/>
</dbReference>
<dbReference type="Proteomes" id="UP000030764">
    <property type="component" value="Unassembled WGS sequence"/>
</dbReference>
<keyword evidence="4" id="KW-0539">Nucleus</keyword>
<feature type="domain" description="HORMA" evidence="6">
    <location>
        <begin position="12"/>
        <end position="216"/>
    </location>
</feature>
<organism evidence="7 8">
    <name type="scientific">Trichuris suis</name>
    <name type="common">pig whipworm</name>
    <dbReference type="NCBI Taxonomy" id="68888"/>
    <lineage>
        <taxon>Eukaryota</taxon>
        <taxon>Metazoa</taxon>
        <taxon>Ecdysozoa</taxon>
        <taxon>Nematoda</taxon>
        <taxon>Enoplea</taxon>
        <taxon>Dorylaimia</taxon>
        <taxon>Trichinellida</taxon>
        <taxon>Trichuridae</taxon>
        <taxon>Trichuris</taxon>
    </lineage>
</organism>
<dbReference type="AlphaFoldDB" id="A0A085LRE7"/>
<reference evidence="7 8" key="1">
    <citation type="journal article" date="2014" name="Nat. Genet.">
        <title>Genome and transcriptome of the porcine whipworm Trichuris suis.</title>
        <authorList>
            <person name="Jex A.R."/>
            <person name="Nejsum P."/>
            <person name="Schwarz E.M."/>
            <person name="Hu L."/>
            <person name="Young N.D."/>
            <person name="Hall R.S."/>
            <person name="Korhonen P.K."/>
            <person name="Liao S."/>
            <person name="Thamsborg S."/>
            <person name="Xia J."/>
            <person name="Xu P."/>
            <person name="Wang S."/>
            <person name="Scheerlinck J.P."/>
            <person name="Hofmann A."/>
            <person name="Sternberg P.W."/>
            <person name="Wang J."/>
            <person name="Gasser R.B."/>
        </authorList>
    </citation>
    <scope>NUCLEOTIDE SEQUENCE [LARGE SCALE GENOMIC DNA]</scope>
    <source>
        <strain evidence="7">DCEP-RM93M</strain>
    </source>
</reference>
<keyword evidence="8" id="KW-1185">Reference proteome</keyword>
<evidence type="ECO:0000256" key="2">
    <source>
        <dbReference type="ARBA" id="ARBA00004286"/>
    </source>
</evidence>
<dbReference type="GO" id="GO:0005634">
    <property type="term" value="C:nucleus"/>
    <property type="evidence" value="ECO:0007669"/>
    <property type="project" value="UniProtKB-SubCell"/>
</dbReference>
<dbReference type="InterPro" id="IPR051294">
    <property type="entry name" value="HORMA_MeioticProgression"/>
</dbReference>